<reference evidence="1" key="1">
    <citation type="submission" date="2014-11" db="EMBL/GenBank/DDBJ databases">
        <authorList>
            <person name="Amaro Gonzalez C."/>
        </authorList>
    </citation>
    <scope>NUCLEOTIDE SEQUENCE</scope>
</reference>
<dbReference type="EMBL" id="GBXM01048150">
    <property type="protein sequence ID" value="JAH60427.1"/>
    <property type="molecule type" value="Transcribed_RNA"/>
</dbReference>
<proteinExistence type="predicted"/>
<organism evidence="1">
    <name type="scientific">Anguilla anguilla</name>
    <name type="common">European freshwater eel</name>
    <name type="synonym">Muraena anguilla</name>
    <dbReference type="NCBI Taxonomy" id="7936"/>
    <lineage>
        <taxon>Eukaryota</taxon>
        <taxon>Metazoa</taxon>
        <taxon>Chordata</taxon>
        <taxon>Craniata</taxon>
        <taxon>Vertebrata</taxon>
        <taxon>Euteleostomi</taxon>
        <taxon>Actinopterygii</taxon>
        <taxon>Neopterygii</taxon>
        <taxon>Teleostei</taxon>
        <taxon>Anguilliformes</taxon>
        <taxon>Anguillidae</taxon>
        <taxon>Anguilla</taxon>
    </lineage>
</organism>
<sequence length="28" mass="3315">MHFCTPDELGLRSVAPPLNQHSMLFYFY</sequence>
<protein>
    <submittedName>
        <fullName evidence="1">Uncharacterized protein</fullName>
    </submittedName>
</protein>
<reference evidence="1" key="2">
    <citation type="journal article" date="2015" name="Fish Shellfish Immunol.">
        <title>Early steps in the European eel (Anguilla anguilla)-Vibrio vulnificus interaction in the gills: Role of the RtxA13 toxin.</title>
        <authorList>
            <person name="Callol A."/>
            <person name="Pajuelo D."/>
            <person name="Ebbesson L."/>
            <person name="Teles M."/>
            <person name="MacKenzie S."/>
            <person name="Amaro C."/>
        </authorList>
    </citation>
    <scope>NUCLEOTIDE SEQUENCE</scope>
</reference>
<name>A0A0E9U3V9_ANGAN</name>
<dbReference type="AlphaFoldDB" id="A0A0E9U3V9"/>
<accession>A0A0E9U3V9</accession>
<evidence type="ECO:0000313" key="1">
    <source>
        <dbReference type="EMBL" id="JAH60427.1"/>
    </source>
</evidence>